<comment type="caution">
    <text evidence="1">The sequence shown here is derived from an EMBL/GenBank/DDBJ whole genome shotgun (WGS) entry which is preliminary data.</text>
</comment>
<evidence type="ECO:0000313" key="2">
    <source>
        <dbReference type="Proteomes" id="UP000735302"/>
    </source>
</evidence>
<protein>
    <submittedName>
        <fullName evidence="1">Uncharacterized protein</fullName>
    </submittedName>
</protein>
<dbReference type="EMBL" id="BLXT01001370">
    <property type="protein sequence ID" value="GFN85140.1"/>
    <property type="molecule type" value="Genomic_DNA"/>
</dbReference>
<dbReference type="Proteomes" id="UP000735302">
    <property type="component" value="Unassembled WGS sequence"/>
</dbReference>
<reference evidence="1 2" key="1">
    <citation type="journal article" date="2021" name="Elife">
        <title>Chloroplast acquisition without the gene transfer in kleptoplastic sea slugs, Plakobranchus ocellatus.</title>
        <authorList>
            <person name="Maeda T."/>
            <person name="Takahashi S."/>
            <person name="Yoshida T."/>
            <person name="Shimamura S."/>
            <person name="Takaki Y."/>
            <person name="Nagai Y."/>
            <person name="Toyoda A."/>
            <person name="Suzuki Y."/>
            <person name="Arimoto A."/>
            <person name="Ishii H."/>
            <person name="Satoh N."/>
            <person name="Nishiyama T."/>
            <person name="Hasebe M."/>
            <person name="Maruyama T."/>
            <person name="Minagawa J."/>
            <person name="Obokata J."/>
            <person name="Shigenobu S."/>
        </authorList>
    </citation>
    <scope>NUCLEOTIDE SEQUENCE [LARGE SCALE GENOMIC DNA]</scope>
</reference>
<name>A0AAV3YPD7_9GAST</name>
<dbReference type="AlphaFoldDB" id="A0AAV3YPD7"/>
<organism evidence="1 2">
    <name type="scientific">Plakobranchus ocellatus</name>
    <dbReference type="NCBI Taxonomy" id="259542"/>
    <lineage>
        <taxon>Eukaryota</taxon>
        <taxon>Metazoa</taxon>
        <taxon>Spiralia</taxon>
        <taxon>Lophotrochozoa</taxon>
        <taxon>Mollusca</taxon>
        <taxon>Gastropoda</taxon>
        <taxon>Heterobranchia</taxon>
        <taxon>Euthyneura</taxon>
        <taxon>Panpulmonata</taxon>
        <taxon>Sacoglossa</taxon>
        <taxon>Placobranchoidea</taxon>
        <taxon>Plakobranchidae</taxon>
        <taxon>Plakobranchus</taxon>
    </lineage>
</organism>
<keyword evidence="2" id="KW-1185">Reference proteome</keyword>
<accession>A0AAV3YPD7</accession>
<gene>
    <name evidence="1" type="ORF">PoB_001164600</name>
</gene>
<proteinExistence type="predicted"/>
<evidence type="ECO:0000313" key="1">
    <source>
        <dbReference type="EMBL" id="GFN85140.1"/>
    </source>
</evidence>
<sequence>MVTSPSQMAASDVTSVTLPWVFHSNPITSHLYVPNVSSVATGQVICKKVSRMFLVILPDTDTLNIDRGSSSLSLCSANKRHPDEVFISIRILLTS</sequence>